<evidence type="ECO:0000256" key="11">
    <source>
        <dbReference type="ARBA" id="ARBA00023180"/>
    </source>
</evidence>
<feature type="transmembrane region" description="Helical" evidence="14">
    <location>
        <begin position="6"/>
        <end position="27"/>
    </location>
</feature>
<evidence type="ECO:0000256" key="13">
    <source>
        <dbReference type="SAM" id="MobiDB-lite"/>
    </source>
</evidence>
<protein>
    <recommendedName>
        <fullName evidence="15">Protein kinase domain-containing protein</fullName>
    </recommendedName>
</protein>
<dbReference type="InterPro" id="IPR011009">
    <property type="entry name" value="Kinase-like_dom_sf"/>
</dbReference>
<dbReference type="PROSITE" id="PS50011">
    <property type="entry name" value="PROTEIN_KINASE_DOM"/>
    <property type="match status" value="1"/>
</dbReference>
<keyword evidence="8 12" id="KW-0067">ATP-binding</keyword>
<evidence type="ECO:0000256" key="6">
    <source>
        <dbReference type="ARBA" id="ARBA00022741"/>
    </source>
</evidence>
<keyword evidence="4 14" id="KW-0812">Transmembrane</keyword>
<dbReference type="PROSITE" id="PS00108">
    <property type="entry name" value="PROTEIN_KINASE_ST"/>
    <property type="match status" value="1"/>
</dbReference>
<comment type="subcellular location">
    <subcellularLocation>
        <location evidence="1">Membrane</location>
        <topology evidence="1">Single-pass type I membrane protein</topology>
    </subcellularLocation>
</comment>
<keyword evidence="5" id="KW-0732">Signal</keyword>
<evidence type="ECO:0000256" key="1">
    <source>
        <dbReference type="ARBA" id="ARBA00004479"/>
    </source>
</evidence>
<dbReference type="GO" id="GO:0005524">
    <property type="term" value="F:ATP binding"/>
    <property type="evidence" value="ECO:0007669"/>
    <property type="project" value="UniProtKB-UniRule"/>
</dbReference>
<evidence type="ECO:0000259" key="15">
    <source>
        <dbReference type="PROSITE" id="PS50011"/>
    </source>
</evidence>
<feature type="domain" description="Protein kinase" evidence="15">
    <location>
        <begin position="158"/>
        <end position="455"/>
    </location>
</feature>
<comment type="caution">
    <text evidence="16">The sequence shown here is derived from an EMBL/GenBank/DDBJ whole genome shotgun (WGS) entry which is preliminary data.</text>
</comment>
<dbReference type="InterPro" id="IPR000719">
    <property type="entry name" value="Prot_kinase_dom"/>
</dbReference>
<keyword evidence="2" id="KW-0723">Serine/threonine-protein kinase</keyword>
<keyword evidence="17" id="KW-1185">Reference proteome</keyword>
<keyword evidence="6 12" id="KW-0547">Nucleotide-binding</keyword>
<dbReference type="InterPro" id="IPR001245">
    <property type="entry name" value="Ser-Thr/Tyr_kinase_cat_dom"/>
</dbReference>
<feature type="region of interest" description="Disordered" evidence="13">
    <location>
        <begin position="565"/>
        <end position="586"/>
    </location>
</feature>
<dbReference type="Gene3D" id="1.10.510.10">
    <property type="entry name" value="Transferase(Phosphotransferase) domain 1"/>
    <property type="match status" value="1"/>
</dbReference>
<dbReference type="SUPFAM" id="SSF56112">
    <property type="entry name" value="Protein kinase-like (PK-like)"/>
    <property type="match status" value="1"/>
</dbReference>
<evidence type="ECO:0000256" key="9">
    <source>
        <dbReference type="ARBA" id="ARBA00022989"/>
    </source>
</evidence>
<evidence type="ECO:0000313" key="16">
    <source>
        <dbReference type="EMBL" id="KAG6508251.1"/>
    </source>
</evidence>
<evidence type="ECO:0000256" key="7">
    <source>
        <dbReference type="ARBA" id="ARBA00022777"/>
    </source>
</evidence>
<organism evidence="16 17">
    <name type="scientific">Zingiber officinale</name>
    <name type="common">Ginger</name>
    <name type="synonym">Amomum zingiber</name>
    <dbReference type="NCBI Taxonomy" id="94328"/>
    <lineage>
        <taxon>Eukaryota</taxon>
        <taxon>Viridiplantae</taxon>
        <taxon>Streptophyta</taxon>
        <taxon>Embryophyta</taxon>
        <taxon>Tracheophyta</taxon>
        <taxon>Spermatophyta</taxon>
        <taxon>Magnoliopsida</taxon>
        <taxon>Liliopsida</taxon>
        <taxon>Zingiberales</taxon>
        <taxon>Zingiberaceae</taxon>
        <taxon>Zingiber</taxon>
    </lineage>
</organism>
<keyword evidence="7" id="KW-0418">Kinase</keyword>
<name>A0A8J5LCC8_ZINOF</name>
<evidence type="ECO:0000256" key="3">
    <source>
        <dbReference type="ARBA" id="ARBA00022679"/>
    </source>
</evidence>
<feature type="binding site" evidence="12">
    <location>
        <position position="186"/>
    </location>
    <ligand>
        <name>ATP</name>
        <dbReference type="ChEBI" id="CHEBI:30616"/>
    </ligand>
</feature>
<dbReference type="GO" id="GO:0004674">
    <property type="term" value="F:protein serine/threonine kinase activity"/>
    <property type="evidence" value="ECO:0007669"/>
    <property type="project" value="UniProtKB-KW"/>
</dbReference>
<dbReference type="AlphaFoldDB" id="A0A8J5LCC8"/>
<evidence type="ECO:0000256" key="8">
    <source>
        <dbReference type="ARBA" id="ARBA00022840"/>
    </source>
</evidence>
<keyword evidence="3" id="KW-0808">Transferase</keyword>
<sequence>MKPPTPFKIFVAIVSGATAICLPIIALTTYQVPAFNITTSVIFSGLILGVAIWRIPLAIPTVVAVVLFVVFSVVTAITRWFPRRKYQYLTNFDTKPRSVARRALLNKPTRTTMIPRTVARRALPDEPIRTTTIENFLNKLAEERPIRFLPQQLAEFTQNFTVKLGSGAFGSVYKGELPDQKPIAVKVLVGIMDKRMEEQFMAEVGTIAGTQHINLVRLYGFCYDDTLIAQVYEFMENGSLDKFLFNEDDVDTLQENDRKVIEFGRLNEIAIGAAKGIRYLHEECQRRIIHYDIKPGNILLDANFNPKVADFGLAKLMGREYTHMSMTGMRGTPGYAAPEMWLPYSPVTYKCDVYSFGMLLFEMVGRRKNFDCRAAESEKKWFPKLVYKQWDSGMLGEVMAARGIEQKAERERAVRMCKVALWCVQYSAEARPSMSKVLQMLEGEIEIEPPPNPFTGLYVSDVPDSHLSGGINLPIEEHTSIPDLNYHCRWHREEMTEKNWEEEGLVVAAMVPSPAEELTADNQNNTARAREEEMLPQGRWKSSGSTLVVTVSAAVDNSLSVGKRGADGCGPNLGHDPIDAGARLRH</sequence>
<dbReference type="Gene3D" id="3.30.200.20">
    <property type="entry name" value="Phosphorylase Kinase, domain 1"/>
    <property type="match status" value="1"/>
</dbReference>
<dbReference type="EMBL" id="JACMSC010000009">
    <property type="protein sequence ID" value="KAG6508251.1"/>
    <property type="molecule type" value="Genomic_DNA"/>
</dbReference>
<dbReference type="InterPro" id="IPR045874">
    <property type="entry name" value="LRK10/LRL21-25-like"/>
</dbReference>
<evidence type="ECO:0000256" key="2">
    <source>
        <dbReference type="ARBA" id="ARBA00022527"/>
    </source>
</evidence>
<evidence type="ECO:0000256" key="5">
    <source>
        <dbReference type="ARBA" id="ARBA00022729"/>
    </source>
</evidence>
<evidence type="ECO:0000256" key="10">
    <source>
        <dbReference type="ARBA" id="ARBA00023136"/>
    </source>
</evidence>
<keyword evidence="10 14" id="KW-0472">Membrane</keyword>
<reference evidence="16 17" key="1">
    <citation type="submission" date="2020-08" db="EMBL/GenBank/DDBJ databases">
        <title>Plant Genome Project.</title>
        <authorList>
            <person name="Zhang R.-G."/>
        </authorList>
    </citation>
    <scope>NUCLEOTIDE SEQUENCE [LARGE SCALE GENOMIC DNA]</scope>
    <source>
        <tissue evidence="16">Rhizome</tissue>
    </source>
</reference>
<evidence type="ECO:0000256" key="4">
    <source>
        <dbReference type="ARBA" id="ARBA00022692"/>
    </source>
</evidence>
<dbReference type="SMART" id="SM00220">
    <property type="entry name" value="S_TKc"/>
    <property type="match status" value="1"/>
</dbReference>
<dbReference type="Proteomes" id="UP000734854">
    <property type="component" value="Unassembled WGS sequence"/>
</dbReference>
<feature type="transmembrane region" description="Helical" evidence="14">
    <location>
        <begin position="59"/>
        <end position="81"/>
    </location>
</feature>
<dbReference type="Pfam" id="PF07714">
    <property type="entry name" value="PK_Tyr_Ser-Thr"/>
    <property type="match status" value="1"/>
</dbReference>
<evidence type="ECO:0000256" key="14">
    <source>
        <dbReference type="SAM" id="Phobius"/>
    </source>
</evidence>
<dbReference type="GO" id="GO:0016020">
    <property type="term" value="C:membrane"/>
    <property type="evidence" value="ECO:0007669"/>
    <property type="project" value="UniProtKB-SubCell"/>
</dbReference>
<dbReference type="PROSITE" id="PS00107">
    <property type="entry name" value="PROTEIN_KINASE_ATP"/>
    <property type="match status" value="1"/>
</dbReference>
<dbReference type="InterPro" id="IPR017441">
    <property type="entry name" value="Protein_kinase_ATP_BS"/>
</dbReference>
<dbReference type="InterPro" id="IPR008271">
    <property type="entry name" value="Ser/Thr_kinase_AS"/>
</dbReference>
<evidence type="ECO:0000256" key="12">
    <source>
        <dbReference type="PROSITE-ProRule" id="PRU10141"/>
    </source>
</evidence>
<keyword evidence="11" id="KW-0325">Glycoprotein</keyword>
<dbReference type="PANTHER" id="PTHR27009">
    <property type="entry name" value="RUST RESISTANCE KINASE LR10-RELATED"/>
    <property type="match status" value="1"/>
</dbReference>
<accession>A0A8J5LCC8</accession>
<keyword evidence="9 14" id="KW-1133">Transmembrane helix</keyword>
<feature type="transmembrane region" description="Helical" evidence="14">
    <location>
        <begin position="34"/>
        <end position="53"/>
    </location>
</feature>
<evidence type="ECO:0000313" key="17">
    <source>
        <dbReference type="Proteomes" id="UP000734854"/>
    </source>
</evidence>
<gene>
    <name evidence="16" type="ORF">ZIOFF_033625</name>
</gene>
<dbReference type="FunFam" id="1.10.510.10:FF:000537">
    <property type="entry name" value="Putative receptor-like protein kinase"/>
    <property type="match status" value="1"/>
</dbReference>
<proteinExistence type="predicted"/>